<proteinExistence type="predicted"/>
<evidence type="ECO:0000313" key="1">
    <source>
        <dbReference type="Proteomes" id="UP000492821"/>
    </source>
</evidence>
<reference evidence="1" key="1">
    <citation type="journal article" date="2013" name="Genetics">
        <title>The draft genome and transcriptome of Panagrellus redivivus are shaped by the harsh demands of a free-living lifestyle.</title>
        <authorList>
            <person name="Srinivasan J."/>
            <person name="Dillman A.R."/>
            <person name="Macchietto M.G."/>
            <person name="Heikkinen L."/>
            <person name="Lakso M."/>
            <person name="Fracchia K.M."/>
            <person name="Antoshechkin I."/>
            <person name="Mortazavi A."/>
            <person name="Wong G."/>
            <person name="Sternberg P.W."/>
        </authorList>
    </citation>
    <scope>NUCLEOTIDE SEQUENCE [LARGE SCALE GENOMIC DNA]</scope>
    <source>
        <strain evidence="1">MT8872</strain>
    </source>
</reference>
<dbReference type="AlphaFoldDB" id="A0A7E4US91"/>
<organism evidence="1 2">
    <name type="scientific">Panagrellus redivivus</name>
    <name type="common">Microworm</name>
    <dbReference type="NCBI Taxonomy" id="6233"/>
    <lineage>
        <taxon>Eukaryota</taxon>
        <taxon>Metazoa</taxon>
        <taxon>Ecdysozoa</taxon>
        <taxon>Nematoda</taxon>
        <taxon>Chromadorea</taxon>
        <taxon>Rhabditida</taxon>
        <taxon>Tylenchina</taxon>
        <taxon>Panagrolaimomorpha</taxon>
        <taxon>Panagrolaimoidea</taxon>
        <taxon>Panagrolaimidae</taxon>
        <taxon>Panagrellus</taxon>
    </lineage>
</organism>
<sequence length="68" mass="7878">MPKRLRRESMIAKTSTTLTNNVDYSSPQPGKMEECQYQHARVSPVRLRTPEVMCSSALRMREAKHGNW</sequence>
<keyword evidence="1" id="KW-1185">Reference proteome</keyword>
<name>A0A7E4US91_PANRE</name>
<accession>A0A7E4US91</accession>
<reference evidence="2" key="2">
    <citation type="submission" date="2020-10" db="UniProtKB">
        <authorList>
            <consortium name="WormBaseParasite"/>
        </authorList>
    </citation>
    <scope>IDENTIFICATION</scope>
</reference>
<dbReference type="WBParaSite" id="Pan_g12226.t1">
    <property type="protein sequence ID" value="Pan_g12226.t1"/>
    <property type="gene ID" value="Pan_g12226"/>
</dbReference>
<dbReference type="Proteomes" id="UP000492821">
    <property type="component" value="Unassembled WGS sequence"/>
</dbReference>
<protein>
    <submittedName>
        <fullName evidence="2">Uncharacterized protein</fullName>
    </submittedName>
</protein>
<evidence type="ECO:0000313" key="2">
    <source>
        <dbReference type="WBParaSite" id="Pan_g12226.t1"/>
    </source>
</evidence>